<feature type="region of interest" description="Disordered" evidence="1">
    <location>
        <begin position="68"/>
        <end position="89"/>
    </location>
</feature>
<sequence length="172" mass="18572">MDAVIRCVSAIEDKPREQSTETLRRQRAEAGGGGRSFQSAGVEPDGKNTCRAVTDGAELKTSCEPAARPSARTAALKGRRVGRGSRKTISLRAPIPPAWIEEKGVSGFQCFTEDRAHCGNEPPPDGEGNRSVGHLKHQRDQVSPTLLKGVLGDRGGDAMNERDVCQRIAQRR</sequence>
<name>A0A4Z2EDD8_9TELE</name>
<feature type="compositionally biased region" description="Basic and acidic residues" evidence="1">
    <location>
        <begin position="12"/>
        <end position="28"/>
    </location>
</feature>
<evidence type="ECO:0000313" key="3">
    <source>
        <dbReference type="Proteomes" id="UP000314294"/>
    </source>
</evidence>
<feature type="region of interest" description="Disordered" evidence="1">
    <location>
        <begin position="117"/>
        <end position="172"/>
    </location>
</feature>
<organism evidence="2 3">
    <name type="scientific">Liparis tanakae</name>
    <name type="common">Tanaka's snailfish</name>
    <dbReference type="NCBI Taxonomy" id="230148"/>
    <lineage>
        <taxon>Eukaryota</taxon>
        <taxon>Metazoa</taxon>
        <taxon>Chordata</taxon>
        <taxon>Craniata</taxon>
        <taxon>Vertebrata</taxon>
        <taxon>Euteleostomi</taxon>
        <taxon>Actinopterygii</taxon>
        <taxon>Neopterygii</taxon>
        <taxon>Teleostei</taxon>
        <taxon>Neoteleostei</taxon>
        <taxon>Acanthomorphata</taxon>
        <taxon>Eupercaria</taxon>
        <taxon>Perciformes</taxon>
        <taxon>Cottioidei</taxon>
        <taxon>Cottales</taxon>
        <taxon>Liparidae</taxon>
        <taxon>Liparis</taxon>
    </lineage>
</organism>
<protein>
    <submittedName>
        <fullName evidence="2">Uncharacterized protein</fullName>
    </submittedName>
</protein>
<dbReference type="EMBL" id="SRLO01009534">
    <property type="protein sequence ID" value="TNN26768.1"/>
    <property type="molecule type" value="Genomic_DNA"/>
</dbReference>
<dbReference type="Proteomes" id="UP000314294">
    <property type="component" value="Unassembled WGS sequence"/>
</dbReference>
<evidence type="ECO:0000313" key="2">
    <source>
        <dbReference type="EMBL" id="TNN26768.1"/>
    </source>
</evidence>
<gene>
    <name evidence="2" type="ORF">EYF80_063094</name>
</gene>
<evidence type="ECO:0000256" key="1">
    <source>
        <dbReference type="SAM" id="MobiDB-lite"/>
    </source>
</evidence>
<comment type="caution">
    <text evidence="2">The sequence shown here is derived from an EMBL/GenBank/DDBJ whole genome shotgun (WGS) entry which is preliminary data.</text>
</comment>
<proteinExistence type="predicted"/>
<accession>A0A4Z2EDD8</accession>
<dbReference type="AlphaFoldDB" id="A0A4Z2EDD8"/>
<feature type="compositionally biased region" description="Basic residues" evidence="1">
    <location>
        <begin position="77"/>
        <end position="86"/>
    </location>
</feature>
<keyword evidence="3" id="KW-1185">Reference proteome</keyword>
<feature type="compositionally biased region" description="Basic and acidic residues" evidence="1">
    <location>
        <begin position="154"/>
        <end position="165"/>
    </location>
</feature>
<reference evidence="2 3" key="1">
    <citation type="submission" date="2019-03" db="EMBL/GenBank/DDBJ databases">
        <title>First draft genome of Liparis tanakae, snailfish: a comprehensive survey of snailfish specific genes.</title>
        <authorList>
            <person name="Kim W."/>
            <person name="Song I."/>
            <person name="Jeong J.-H."/>
            <person name="Kim D."/>
            <person name="Kim S."/>
            <person name="Ryu S."/>
            <person name="Song J.Y."/>
            <person name="Lee S.K."/>
        </authorList>
    </citation>
    <scope>NUCLEOTIDE SEQUENCE [LARGE SCALE GENOMIC DNA]</scope>
    <source>
        <tissue evidence="2">Muscle</tissue>
    </source>
</reference>
<feature type="region of interest" description="Disordered" evidence="1">
    <location>
        <begin position="12"/>
        <end position="49"/>
    </location>
</feature>